<evidence type="ECO:0000313" key="4">
    <source>
        <dbReference type="EMBL" id="KWZ76453.1"/>
    </source>
</evidence>
<dbReference type="InterPro" id="IPR050248">
    <property type="entry name" value="Polysacc_deacetylase_ArnD"/>
</dbReference>
<feature type="coiled-coil region" evidence="1">
    <location>
        <begin position="71"/>
        <end position="98"/>
    </location>
</feature>
<dbReference type="InterPro" id="IPR002509">
    <property type="entry name" value="NODB_dom"/>
</dbReference>
<reference evidence="5" key="2">
    <citation type="submission" date="2015-01" db="EMBL/GenBank/DDBJ databases">
        <title>Comparative genome analysis of Bacillus coagulans HM-08, Clostridium butyricum HM-68, Bacillus subtilis HM-66 and Bacillus paralicheniformis BL-09.</title>
        <authorList>
            <person name="Zhang H."/>
        </authorList>
    </citation>
    <scope>NUCLEOTIDE SEQUENCE [LARGE SCALE GENOMIC DNA]</scope>
    <source>
        <strain evidence="5">HM-08</strain>
    </source>
</reference>
<evidence type="ECO:0000313" key="5">
    <source>
        <dbReference type="Proteomes" id="UP000032024"/>
    </source>
</evidence>
<reference evidence="6" key="4">
    <citation type="submission" date="2016-01" db="EMBL/GenBank/DDBJ databases">
        <authorList>
            <person name="Mitreva M."/>
            <person name="Pepin K.H."/>
            <person name="Mihindukulasuriya K.A."/>
            <person name="Fulton R."/>
            <person name="Fronick C."/>
            <person name="O'Laughlin M."/>
            <person name="Miner T."/>
            <person name="Herter B."/>
            <person name="Rosa B.A."/>
            <person name="Cordes M."/>
            <person name="Tomlinson C."/>
            <person name="Wollam A."/>
            <person name="Palsikar V.B."/>
            <person name="Mardis E.R."/>
            <person name="Wilson R.K."/>
        </authorList>
    </citation>
    <scope>NUCLEOTIDE SEQUENCE [LARGE SCALE GENOMIC DNA]</scope>
    <source>
        <strain evidence="6">GED7749B</strain>
    </source>
</reference>
<dbReference type="Proteomes" id="UP000070376">
    <property type="component" value="Unassembled WGS sequence"/>
</dbReference>
<dbReference type="GO" id="GO:0016810">
    <property type="term" value="F:hydrolase activity, acting on carbon-nitrogen (but not peptide) bonds"/>
    <property type="evidence" value="ECO:0007669"/>
    <property type="project" value="InterPro"/>
</dbReference>
<evidence type="ECO:0000313" key="3">
    <source>
        <dbReference type="EMBL" id="AJO22094.1"/>
    </source>
</evidence>
<dbReference type="RefSeq" id="WP_026685174.1">
    <property type="nucleotide sequence ID" value="NZ_CP010525.1"/>
</dbReference>
<reference evidence="3" key="1">
    <citation type="submission" date="2015-01" db="EMBL/GenBank/DDBJ databases">
        <title>Comparative genome analysis of Bacillus coagulans HM-08, Clostridium butyricum HM-68, Bacillus subtilis HM-66 and Bacillus licheniformis BL-09.</title>
        <authorList>
            <person name="Zhang H."/>
        </authorList>
    </citation>
    <scope>NUCLEOTIDE SEQUENCE [LARGE SCALE GENOMIC DNA]</scope>
    <source>
        <strain evidence="3">HM-08</strain>
    </source>
</reference>
<evidence type="ECO:0000259" key="2">
    <source>
        <dbReference type="PROSITE" id="PS51677"/>
    </source>
</evidence>
<dbReference type="PANTHER" id="PTHR10587:SF125">
    <property type="entry name" value="POLYSACCHARIDE DEACETYLASE YHEN-RELATED"/>
    <property type="match status" value="1"/>
</dbReference>
<dbReference type="EMBL" id="CP010525">
    <property type="protein sequence ID" value="AJO22094.1"/>
    <property type="molecule type" value="Genomic_DNA"/>
</dbReference>
<dbReference type="PANTHER" id="PTHR10587">
    <property type="entry name" value="GLYCOSYL TRANSFERASE-RELATED"/>
    <property type="match status" value="1"/>
</dbReference>
<dbReference type="EMBL" id="LRPN01000204">
    <property type="protein sequence ID" value="KWZ76453.1"/>
    <property type="molecule type" value="Genomic_DNA"/>
</dbReference>
<evidence type="ECO:0000256" key="1">
    <source>
        <dbReference type="SAM" id="Coils"/>
    </source>
</evidence>
<dbReference type="STRING" id="1398.AB434_3955"/>
<protein>
    <submittedName>
        <fullName evidence="4">Polysaccharide deacetylase</fullName>
    </submittedName>
</protein>
<keyword evidence="1" id="KW-0175">Coiled coil</keyword>
<dbReference type="PATRIC" id="fig|1398.18.peg.1321"/>
<dbReference type="PROSITE" id="PS51677">
    <property type="entry name" value="NODB"/>
    <property type="match status" value="1"/>
</dbReference>
<keyword evidence="5" id="KW-1185">Reference proteome</keyword>
<accession>A0A0C5C652</accession>
<dbReference type="GO" id="GO:0005975">
    <property type="term" value="P:carbohydrate metabolic process"/>
    <property type="evidence" value="ECO:0007669"/>
    <property type="project" value="InterPro"/>
</dbReference>
<proteinExistence type="predicted"/>
<reference evidence="4" key="3">
    <citation type="submission" date="2016-01" db="EMBL/GenBank/DDBJ databases">
        <authorList>
            <person name="Oliw E.H."/>
        </authorList>
    </citation>
    <scope>NUCLEOTIDE SEQUENCE [LARGE SCALE GENOMIC DNA]</scope>
    <source>
        <strain evidence="4">GED7749B</strain>
    </source>
</reference>
<organism evidence="4 6">
    <name type="scientific">Heyndrickxia coagulans</name>
    <name type="common">Weizmannia coagulans</name>
    <dbReference type="NCBI Taxonomy" id="1398"/>
    <lineage>
        <taxon>Bacteria</taxon>
        <taxon>Bacillati</taxon>
        <taxon>Bacillota</taxon>
        <taxon>Bacilli</taxon>
        <taxon>Bacillales</taxon>
        <taxon>Bacillaceae</taxon>
        <taxon>Heyndrickxia</taxon>
    </lineage>
</organism>
<feature type="domain" description="NodB homology" evidence="2">
    <location>
        <begin position="98"/>
        <end position="282"/>
    </location>
</feature>
<dbReference type="Gene3D" id="3.20.20.370">
    <property type="entry name" value="Glycoside hydrolase/deacetylase"/>
    <property type="match status" value="1"/>
</dbReference>
<dbReference type="Pfam" id="PF01522">
    <property type="entry name" value="Polysacc_deac_1"/>
    <property type="match status" value="1"/>
</dbReference>
<dbReference type="InterPro" id="IPR011330">
    <property type="entry name" value="Glyco_hydro/deAcase_b/a-brl"/>
</dbReference>
<dbReference type="CDD" id="cd10944">
    <property type="entry name" value="CE4_SmPgdA_like"/>
    <property type="match status" value="1"/>
</dbReference>
<evidence type="ECO:0000313" key="6">
    <source>
        <dbReference type="Proteomes" id="UP000070376"/>
    </source>
</evidence>
<gene>
    <name evidence="4" type="ORF">HMPREF3213_03824</name>
    <name evidence="3" type="ORF">SB48_HM08orf02030</name>
</gene>
<sequence>MRGRKLNFKGKVVLALLFTLIVVVLAGLVGKGEKMSAKDKGKDAHAVSLRTLSFSPAPMTAFAGSPLYKSMIGQQRQKKEAERQKEVAKQNEKDLKENAIYLTFDDGPSSAANQLLDLLETYQMKATFFMLGPRMKEHPAVVKRMLKDGNGLALHGITHKARTIYSSTSAPLNEMAEDQRILENVAGVKSYMVRLPYGSIPYLTDEMRDLLDKSGFHIWDWNVDSSDWELKNGRYVQYTIQQIRQKKQAGETPVILLHDKPETVKYLPKLLKFIKKQGYKTKVLTNETPPVTFPCEGRCHPIHHPVETGRR</sequence>
<name>A0A0C5C652_HEYCO</name>
<dbReference type="AlphaFoldDB" id="A0A0C5C652"/>
<dbReference type="SUPFAM" id="SSF88713">
    <property type="entry name" value="Glycoside hydrolase/deacetylase"/>
    <property type="match status" value="1"/>
</dbReference>
<dbReference type="Proteomes" id="UP000032024">
    <property type="component" value="Chromosome"/>
</dbReference>